<accession>A0AAE3P1H7</accession>
<dbReference type="Pfam" id="PF09976">
    <property type="entry name" value="TPR_21"/>
    <property type="match status" value="1"/>
</dbReference>
<evidence type="ECO:0000259" key="2">
    <source>
        <dbReference type="Pfam" id="PF09976"/>
    </source>
</evidence>
<keyword evidence="1" id="KW-1133">Transmembrane helix</keyword>
<evidence type="ECO:0000313" key="3">
    <source>
        <dbReference type="EMBL" id="MDF2954262.1"/>
    </source>
</evidence>
<comment type="caution">
    <text evidence="3">The sequence shown here is derived from an EMBL/GenBank/DDBJ whole genome shotgun (WGS) entry which is preliminary data.</text>
</comment>
<dbReference type="AlphaFoldDB" id="A0AAE3P1H7"/>
<name>A0AAE3P1H7_9BACT</name>
<dbReference type="Proteomes" id="UP001144110">
    <property type="component" value="Unassembled WGS sequence"/>
</dbReference>
<dbReference type="SUPFAM" id="SSF48452">
    <property type="entry name" value="TPR-like"/>
    <property type="match status" value="1"/>
</dbReference>
<dbReference type="EMBL" id="JAPHEG010000008">
    <property type="protein sequence ID" value="MDF2954262.1"/>
    <property type="molecule type" value="Genomic_DNA"/>
</dbReference>
<organism evidence="3 4">
    <name type="scientific">Candidatus Thermodesulfobacterium syntrophicum</name>
    <dbReference type="NCBI Taxonomy" id="3060442"/>
    <lineage>
        <taxon>Bacteria</taxon>
        <taxon>Pseudomonadati</taxon>
        <taxon>Thermodesulfobacteriota</taxon>
        <taxon>Thermodesulfobacteria</taxon>
        <taxon>Thermodesulfobacteriales</taxon>
        <taxon>Thermodesulfobacteriaceae</taxon>
        <taxon>Thermodesulfobacterium</taxon>
    </lineage>
</organism>
<feature type="domain" description="Ancillary SecYEG translocon subunit/Cell division coordinator CpoB TPR" evidence="2">
    <location>
        <begin position="16"/>
        <end position="201"/>
    </location>
</feature>
<dbReference type="Gene3D" id="1.25.40.10">
    <property type="entry name" value="Tetratricopeptide repeat domain"/>
    <property type="match status" value="2"/>
</dbReference>
<keyword evidence="1" id="KW-0812">Transmembrane</keyword>
<sequence length="204" mass="23949">MEFSERLIYFHEKLVQFFEKHLRTVLTIIFIFVIIGLLWGGFTYYKSKKEKEASLKLMEVTKSSNIPLALKEVKEKYKGTSAALQASLLLLDYYFYQKNYQEAEKLINEIEKEYPKKIKGIILYGKAKILEIKGDLNKALKIYQKISKNQPDLSFLIYLDIARLAEKLGKINLAKEYYQKYINDPNVKNSGFAECKLYQLNTKK</sequence>
<dbReference type="InterPro" id="IPR011990">
    <property type="entry name" value="TPR-like_helical_dom_sf"/>
</dbReference>
<keyword evidence="1" id="KW-0472">Membrane</keyword>
<gene>
    <name evidence="3" type="ORF">OD816_001507</name>
</gene>
<evidence type="ECO:0000256" key="1">
    <source>
        <dbReference type="SAM" id="Phobius"/>
    </source>
</evidence>
<reference evidence="3" key="1">
    <citation type="submission" date="2022-11" db="EMBL/GenBank/DDBJ databases">
        <title>Candidatus Alkanophaga archaea from heated hydrothermal vent sediment oxidize petroleum alkanes.</title>
        <authorList>
            <person name="Zehnle H."/>
            <person name="Laso-Perez R."/>
            <person name="Lipp J."/>
            <person name="Teske A."/>
            <person name="Wegener G."/>
        </authorList>
    </citation>
    <scope>NUCLEOTIDE SEQUENCE</scope>
    <source>
        <strain evidence="3">MCA70</strain>
    </source>
</reference>
<proteinExistence type="predicted"/>
<dbReference type="InterPro" id="IPR018704">
    <property type="entry name" value="SecYEG/CpoB_TPR"/>
</dbReference>
<protein>
    <recommendedName>
        <fullName evidence="2">Ancillary SecYEG translocon subunit/Cell division coordinator CpoB TPR domain-containing protein</fullName>
    </recommendedName>
</protein>
<evidence type="ECO:0000313" key="4">
    <source>
        <dbReference type="Proteomes" id="UP001144110"/>
    </source>
</evidence>
<feature type="transmembrane region" description="Helical" evidence="1">
    <location>
        <begin position="24"/>
        <end position="45"/>
    </location>
</feature>